<dbReference type="Pfam" id="PF00717">
    <property type="entry name" value="Peptidase_S24"/>
    <property type="match status" value="1"/>
</dbReference>
<feature type="domain" description="Peptidase S24/S26A/S26B/S26C" evidence="4">
    <location>
        <begin position="85"/>
        <end position="208"/>
    </location>
</feature>
<accession>A0A1J6UAD9</accession>
<evidence type="ECO:0000256" key="3">
    <source>
        <dbReference type="ARBA" id="ARBA00023163"/>
    </source>
</evidence>
<comment type="caution">
    <text evidence="6">The sequence shown here is derived from an EMBL/GenBank/DDBJ whole genome shotgun (WGS) entry which is preliminary data.</text>
</comment>
<dbReference type="GO" id="GO:0045892">
    <property type="term" value="P:negative regulation of DNA-templated transcription"/>
    <property type="evidence" value="ECO:0007669"/>
    <property type="project" value="InterPro"/>
</dbReference>
<dbReference type="EMBL" id="VEVS01000055">
    <property type="protein sequence ID" value="TNO40514.1"/>
    <property type="molecule type" value="Genomic_DNA"/>
</dbReference>
<organism evidence="6 10">
    <name type="scientific">Campylobacter jejuni</name>
    <dbReference type="NCBI Taxonomy" id="197"/>
    <lineage>
        <taxon>Bacteria</taxon>
        <taxon>Pseudomonadati</taxon>
        <taxon>Campylobacterota</taxon>
        <taxon>Epsilonproteobacteria</taxon>
        <taxon>Campylobacterales</taxon>
        <taxon>Campylobacteraceae</taxon>
        <taxon>Campylobacter</taxon>
    </lineage>
</organism>
<reference evidence="7" key="2">
    <citation type="submission" date="2021-12" db="EMBL/GenBank/DDBJ databases">
        <title>Prevalence of phenicol resistance gene fexA in Campylobacter isolated from poultry supply chain.</title>
        <authorList>
            <person name="Tang B."/>
            <person name="Zheng X."/>
            <person name="Lin J."/>
            <person name="Lin R."/>
            <person name="Yang H."/>
            <person name="Shen Z."/>
            <person name="Xia F."/>
        </authorList>
    </citation>
    <scope>NUCLEOTIDE SEQUENCE</scope>
    <source>
        <strain evidence="7">CJHN2011004</strain>
    </source>
</reference>
<protein>
    <submittedName>
        <fullName evidence="7">Helix-turn-helix domain-containing protein</fullName>
    </submittedName>
    <submittedName>
        <fullName evidence="6">LexA family transcriptional regulator</fullName>
    </submittedName>
    <submittedName>
        <fullName evidence="8">Signal peptidase</fullName>
    </submittedName>
</protein>
<name>A0A1J6UAD9_CAMJU</name>
<keyword evidence="2" id="KW-0238">DNA-binding</keyword>
<dbReference type="InterPro" id="IPR039418">
    <property type="entry name" value="LexA-like"/>
</dbReference>
<reference evidence="6" key="3">
    <citation type="submission" date="2023-06" db="EMBL/GenBank/DDBJ databases">
        <authorList>
            <consortium name="PulseNet: The National Subtyping Network for Foodborne Disease Surveillance"/>
        </authorList>
    </citation>
    <scope>NUCLEOTIDE SEQUENCE</scope>
    <source>
        <strain evidence="6">PNUSAC035917</strain>
    </source>
</reference>
<evidence type="ECO:0000256" key="2">
    <source>
        <dbReference type="ARBA" id="ARBA00023125"/>
    </source>
</evidence>
<evidence type="ECO:0000313" key="9">
    <source>
        <dbReference type="Proteomes" id="UP000312397"/>
    </source>
</evidence>
<dbReference type="InterPro" id="IPR015927">
    <property type="entry name" value="Peptidase_S24_S26A/B/C"/>
</dbReference>
<evidence type="ECO:0000256" key="1">
    <source>
        <dbReference type="ARBA" id="ARBA00023015"/>
    </source>
</evidence>
<keyword evidence="1" id="KW-0805">Transcription regulation</keyword>
<proteinExistence type="predicted"/>
<dbReference type="InterPro" id="IPR010744">
    <property type="entry name" value="Phage_CI_N"/>
</dbReference>
<evidence type="ECO:0000313" key="10">
    <source>
        <dbReference type="Proteomes" id="UP001183411"/>
    </source>
</evidence>
<dbReference type="PANTHER" id="PTHR40661:SF1">
    <property type="entry name" value="HTH CRO_C1-TYPE DOMAIN-CONTAINING PROTEIN"/>
    <property type="match status" value="1"/>
</dbReference>
<dbReference type="Gene3D" id="1.10.260.40">
    <property type="entry name" value="lambda repressor-like DNA-binding domains"/>
    <property type="match status" value="1"/>
</dbReference>
<dbReference type="SUPFAM" id="SSF51306">
    <property type="entry name" value="LexA/Signal peptidase"/>
    <property type="match status" value="1"/>
</dbReference>
<dbReference type="Proteomes" id="UP001199644">
    <property type="component" value="Unassembled WGS sequence"/>
</dbReference>
<dbReference type="EMBL" id="ABMIIH010000004">
    <property type="protein sequence ID" value="ELD5186628.1"/>
    <property type="molecule type" value="Genomic_DNA"/>
</dbReference>
<evidence type="ECO:0000313" key="8">
    <source>
        <dbReference type="EMBL" id="TNO40514.1"/>
    </source>
</evidence>
<dbReference type="Pfam" id="PF07022">
    <property type="entry name" value="Phage_CI_repr"/>
    <property type="match status" value="1"/>
</dbReference>
<dbReference type="PANTHER" id="PTHR40661">
    <property type="match status" value="1"/>
</dbReference>
<sequence length="224" mass="25220">MHKTADILNRVYALLNITDDKEFCGIFKVKPNTLSTWRTRNTIPYDLLMKISKEHNISLDAIFFDKMRIIDDILKLRYYTDAAAAAGYGAINSQLEYTEIAISKKFACEALGLPPLAKLDIIKVIGDSMEPFIHSGDVIAIDVSKNKLDLVKNGDIVVINLDGEIYCKKLLKQPFVNEIVLSSMNSFYKDIVVNIEHINNAEIIGVVCKAISIKTFENAIIKYE</sequence>
<dbReference type="GO" id="GO:0003677">
    <property type="term" value="F:DNA binding"/>
    <property type="evidence" value="ECO:0007669"/>
    <property type="project" value="UniProtKB-KW"/>
</dbReference>
<keyword evidence="3" id="KW-0804">Transcription</keyword>
<feature type="domain" description="Bacteriophage CI repressor N-terminal" evidence="5">
    <location>
        <begin position="6"/>
        <end position="64"/>
    </location>
</feature>
<evidence type="ECO:0000313" key="7">
    <source>
        <dbReference type="EMBL" id="MCH3851668.1"/>
    </source>
</evidence>
<dbReference type="Proteomes" id="UP001183411">
    <property type="component" value="Unassembled WGS sequence"/>
</dbReference>
<evidence type="ECO:0000313" key="6">
    <source>
        <dbReference type="EMBL" id="ELD5186628.1"/>
    </source>
</evidence>
<dbReference type="Gene3D" id="2.10.109.10">
    <property type="entry name" value="Umud Fragment, subunit A"/>
    <property type="match status" value="1"/>
</dbReference>
<dbReference type="RefSeq" id="WP_002791430.1">
    <property type="nucleotide sequence ID" value="NZ_AP028359.1"/>
</dbReference>
<gene>
    <name evidence="8" type="ORF">FH034_09680</name>
    <name evidence="7" type="ORF">LZC39_06015</name>
    <name evidence="6" type="ORF">QQI97_000782</name>
</gene>
<dbReference type="EMBL" id="JAJUOL010000006">
    <property type="protein sequence ID" value="MCH3851668.1"/>
    <property type="molecule type" value="Genomic_DNA"/>
</dbReference>
<dbReference type="InterPro" id="IPR036286">
    <property type="entry name" value="LexA/Signal_pep-like_sf"/>
</dbReference>
<dbReference type="InterPro" id="IPR010982">
    <property type="entry name" value="Lambda_DNA-bd_dom_sf"/>
</dbReference>
<evidence type="ECO:0000259" key="4">
    <source>
        <dbReference type="Pfam" id="PF00717"/>
    </source>
</evidence>
<dbReference type="AlphaFoldDB" id="A0A1J6UAD9"/>
<evidence type="ECO:0000259" key="5">
    <source>
        <dbReference type="Pfam" id="PF07022"/>
    </source>
</evidence>
<dbReference type="Proteomes" id="UP000312397">
    <property type="component" value="Unassembled WGS sequence"/>
</dbReference>
<dbReference type="CDD" id="cd06529">
    <property type="entry name" value="S24_LexA-like"/>
    <property type="match status" value="1"/>
</dbReference>
<reference evidence="8 9" key="1">
    <citation type="submission" date="2019-06" db="EMBL/GenBank/DDBJ databases">
        <title>Epidemiology of MDR Campylobacter spp.</title>
        <authorList>
            <person name="Addetia A."/>
            <person name="Greninger A."/>
            <person name="Fang F."/>
        </authorList>
    </citation>
    <scope>NUCLEOTIDE SEQUENCE [LARGE SCALE GENOMIC DNA]</scope>
    <source>
        <strain evidence="8 9">HMC314</strain>
    </source>
</reference>